<dbReference type="Pfam" id="PF07690">
    <property type="entry name" value="MFS_1"/>
    <property type="match status" value="1"/>
</dbReference>
<dbReference type="PROSITE" id="PS50850">
    <property type="entry name" value="MFS"/>
    <property type="match status" value="1"/>
</dbReference>
<evidence type="ECO:0000313" key="9">
    <source>
        <dbReference type="EMBL" id="KAH7093496.1"/>
    </source>
</evidence>
<sequence length="514" mass="57042">MAEKAPSVVSSTVSRSWKGWLWDSADVSKEERKFLFKLDATLLTFGTLGMLIKWIDTSNITNAFVSGMKEDLSLYGNQYNYIIVSWTIGYIVGQWPSNIILTRVPAHIWIPFQEVGWTVFTFALAGAKSYEALLGLRFVVGLFEAGYWPALYYVLGSWYNKRELGKRNGILQSAVSIAPIFSGFLQAGIYNGMNGTAGLAGWRWLFIINGVISLPIAVLAYFFLPDTPGTAKPNWIFTERDLEIARDRMAKAGRRPEGQPYTIRTFTGFLTSWKTLLFTLIFTMQPFCSQPSTSFVFWLKAHNKKGKPLVYTVAQINEYPTIGNAFTAVYSLTCVWISDGPLRGRRWPVILFSNMIAIVVFTLLAVTPVMGPFSHRAPLYIVSTIGGSMVPLTMAWMAELISDNAEQRAFTAAAMNTLQYTSMAWIPLVWFQQIHQPFVTPGNRAAAVVAGFNIIVFTTIALLAHKEKLARKKNNQAASIASSTETTTPVDEVDSKAVNVGVVSLPPEAVKPVA</sequence>
<dbReference type="FunFam" id="1.20.1250.20:FF:000065">
    <property type="entry name" value="Putative MFS pantothenate transporter"/>
    <property type="match status" value="1"/>
</dbReference>
<dbReference type="GO" id="GO:0016020">
    <property type="term" value="C:membrane"/>
    <property type="evidence" value="ECO:0007669"/>
    <property type="project" value="UniProtKB-SubCell"/>
</dbReference>
<proteinExistence type="inferred from homology"/>
<evidence type="ECO:0000256" key="7">
    <source>
        <dbReference type="SAM" id="Phobius"/>
    </source>
</evidence>
<gene>
    <name evidence="9" type="ORF">FB567DRAFT_610005</name>
</gene>
<organism evidence="9 10">
    <name type="scientific">Paraphoma chrysanthemicola</name>
    <dbReference type="NCBI Taxonomy" id="798071"/>
    <lineage>
        <taxon>Eukaryota</taxon>
        <taxon>Fungi</taxon>
        <taxon>Dikarya</taxon>
        <taxon>Ascomycota</taxon>
        <taxon>Pezizomycotina</taxon>
        <taxon>Dothideomycetes</taxon>
        <taxon>Pleosporomycetidae</taxon>
        <taxon>Pleosporales</taxon>
        <taxon>Pleosporineae</taxon>
        <taxon>Phaeosphaeriaceae</taxon>
        <taxon>Paraphoma</taxon>
    </lineage>
</organism>
<evidence type="ECO:0000256" key="3">
    <source>
        <dbReference type="ARBA" id="ARBA00022692"/>
    </source>
</evidence>
<evidence type="ECO:0000256" key="1">
    <source>
        <dbReference type="ARBA" id="ARBA00004141"/>
    </source>
</evidence>
<dbReference type="InterPro" id="IPR036259">
    <property type="entry name" value="MFS_trans_sf"/>
</dbReference>
<dbReference type="OrthoDB" id="3639251at2759"/>
<keyword evidence="5 7" id="KW-0472">Membrane</keyword>
<dbReference type="InterPro" id="IPR011701">
    <property type="entry name" value="MFS"/>
</dbReference>
<accession>A0A8K0W2U6</accession>
<evidence type="ECO:0000256" key="6">
    <source>
        <dbReference type="ARBA" id="ARBA00037968"/>
    </source>
</evidence>
<dbReference type="PANTHER" id="PTHR43791">
    <property type="entry name" value="PERMEASE-RELATED"/>
    <property type="match status" value="1"/>
</dbReference>
<feature type="transmembrane region" description="Helical" evidence="7">
    <location>
        <begin position="276"/>
        <end position="299"/>
    </location>
</feature>
<feature type="transmembrane region" description="Helical" evidence="7">
    <location>
        <begin position="202"/>
        <end position="224"/>
    </location>
</feature>
<keyword evidence="10" id="KW-1185">Reference proteome</keyword>
<feature type="transmembrane region" description="Helical" evidence="7">
    <location>
        <begin position="349"/>
        <end position="371"/>
    </location>
</feature>
<dbReference type="InterPro" id="IPR020846">
    <property type="entry name" value="MFS_dom"/>
</dbReference>
<dbReference type="Proteomes" id="UP000813461">
    <property type="component" value="Unassembled WGS sequence"/>
</dbReference>
<dbReference type="PANTHER" id="PTHR43791:SF39">
    <property type="entry name" value="TRANSPORTER LIZ1_SEO1, PUTATIVE (AFU_ORTHOLOGUE AFUA_3G00980)-RELATED"/>
    <property type="match status" value="1"/>
</dbReference>
<name>A0A8K0W2U6_9PLEO</name>
<reference evidence="9" key="1">
    <citation type="journal article" date="2021" name="Nat. Commun.">
        <title>Genetic determinants of endophytism in the Arabidopsis root mycobiome.</title>
        <authorList>
            <person name="Mesny F."/>
            <person name="Miyauchi S."/>
            <person name="Thiergart T."/>
            <person name="Pickel B."/>
            <person name="Atanasova L."/>
            <person name="Karlsson M."/>
            <person name="Huettel B."/>
            <person name="Barry K.W."/>
            <person name="Haridas S."/>
            <person name="Chen C."/>
            <person name="Bauer D."/>
            <person name="Andreopoulos W."/>
            <person name="Pangilinan J."/>
            <person name="LaButti K."/>
            <person name="Riley R."/>
            <person name="Lipzen A."/>
            <person name="Clum A."/>
            <person name="Drula E."/>
            <person name="Henrissat B."/>
            <person name="Kohler A."/>
            <person name="Grigoriev I.V."/>
            <person name="Martin F.M."/>
            <person name="Hacquard S."/>
        </authorList>
    </citation>
    <scope>NUCLEOTIDE SEQUENCE</scope>
    <source>
        <strain evidence="9">MPI-SDFR-AT-0120</strain>
    </source>
</reference>
<feature type="transmembrane region" description="Helical" evidence="7">
    <location>
        <begin position="410"/>
        <end position="433"/>
    </location>
</feature>
<protein>
    <submittedName>
        <fullName evidence="9">Pantothenate transporter liz1</fullName>
    </submittedName>
</protein>
<keyword evidence="2" id="KW-0813">Transport</keyword>
<keyword evidence="3 7" id="KW-0812">Transmembrane</keyword>
<dbReference type="EMBL" id="JAGMVJ010000002">
    <property type="protein sequence ID" value="KAH7093496.1"/>
    <property type="molecule type" value="Genomic_DNA"/>
</dbReference>
<evidence type="ECO:0000259" key="8">
    <source>
        <dbReference type="PROSITE" id="PS50850"/>
    </source>
</evidence>
<dbReference type="SUPFAM" id="SSF103473">
    <property type="entry name" value="MFS general substrate transporter"/>
    <property type="match status" value="1"/>
</dbReference>
<dbReference type="Gene3D" id="1.20.1250.20">
    <property type="entry name" value="MFS general substrate transporter like domains"/>
    <property type="match status" value="2"/>
</dbReference>
<comment type="subcellular location">
    <subcellularLocation>
        <location evidence="1">Membrane</location>
        <topology evidence="1">Multi-pass membrane protein</topology>
    </subcellularLocation>
</comment>
<dbReference type="AlphaFoldDB" id="A0A8K0W2U6"/>
<evidence type="ECO:0000256" key="2">
    <source>
        <dbReference type="ARBA" id="ARBA00022448"/>
    </source>
</evidence>
<feature type="transmembrane region" description="Helical" evidence="7">
    <location>
        <begin position="170"/>
        <end position="190"/>
    </location>
</feature>
<feature type="transmembrane region" description="Helical" evidence="7">
    <location>
        <begin position="377"/>
        <end position="398"/>
    </location>
</feature>
<keyword evidence="4 7" id="KW-1133">Transmembrane helix</keyword>
<evidence type="ECO:0000256" key="5">
    <source>
        <dbReference type="ARBA" id="ARBA00023136"/>
    </source>
</evidence>
<evidence type="ECO:0000313" key="10">
    <source>
        <dbReference type="Proteomes" id="UP000813461"/>
    </source>
</evidence>
<feature type="transmembrane region" description="Helical" evidence="7">
    <location>
        <begin position="445"/>
        <end position="464"/>
    </location>
</feature>
<evidence type="ECO:0000256" key="4">
    <source>
        <dbReference type="ARBA" id="ARBA00022989"/>
    </source>
</evidence>
<comment type="caution">
    <text evidence="9">The sequence shown here is derived from an EMBL/GenBank/DDBJ whole genome shotgun (WGS) entry which is preliminary data.</text>
</comment>
<feature type="transmembrane region" description="Helical" evidence="7">
    <location>
        <begin position="138"/>
        <end position="158"/>
    </location>
</feature>
<comment type="similarity">
    <text evidence="6">Belongs to the major facilitator superfamily. Allantoate permease family.</text>
</comment>
<feature type="domain" description="Major facilitator superfamily (MFS) profile" evidence="8">
    <location>
        <begin position="42"/>
        <end position="468"/>
    </location>
</feature>
<dbReference type="GO" id="GO:0022857">
    <property type="term" value="F:transmembrane transporter activity"/>
    <property type="evidence" value="ECO:0007669"/>
    <property type="project" value="InterPro"/>
</dbReference>